<evidence type="ECO:0000256" key="2">
    <source>
        <dbReference type="SAM" id="SignalP"/>
    </source>
</evidence>
<feature type="signal peptide" evidence="2">
    <location>
        <begin position="1"/>
        <end position="26"/>
    </location>
</feature>
<protein>
    <recommendedName>
        <fullName evidence="5">Magnesium transporter MgtE intracellular domain-containing protein</fullName>
    </recommendedName>
</protein>
<organism evidence="3 4">
    <name type="scientific">Mesoterricola silvestris</name>
    <dbReference type="NCBI Taxonomy" id="2927979"/>
    <lineage>
        <taxon>Bacteria</taxon>
        <taxon>Pseudomonadati</taxon>
        <taxon>Acidobacteriota</taxon>
        <taxon>Holophagae</taxon>
        <taxon>Holophagales</taxon>
        <taxon>Holophagaceae</taxon>
        <taxon>Mesoterricola</taxon>
    </lineage>
</organism>
<proteinExistence type="predicted"/>
<evidence type="ECO:0000313" key="4">
    <source>
        <dbReference type="Proteomes" id="UP001238179"/>
    </source>
</evidence>
<dbReference type="KEGG" id="msil:METEAL_28080"/>
<dbReference type="AlphaFoldDB" id="A0AA48GPC2"/>
<keyword evidence="2" id="KW-0732">Signal</keyword>
<keyword evidence="4" id="KW-1185">Reference proteome</keyword>
<accession>A0AA48GPC2</accession>
<dbReference type="RefSeq" id="WP_316412305.1">
    <property type="nucleotide sequence ID" value="NZ_AP027080.1"/>
</dbReference>
<dbReference type="Proteomes" id="UP001238179">
    <property type="component" value="Chromosome"/>
</dbReference>
<evidence type="ECO:0008006" key="5">
    <source>
        <dbReference type="Google" id="ProtNLM"/>
    </source>
</evidence>
<evidence type="ECO:0000256" key="1">
    <source>
        <dbReference type="SAM" id="Coils"/>
    </source>
</evidence>
<dbReference type="SUPFAM" id="SSF158791">
    <property type="entry name" value="MgtE N-terminal domain-like"/>
    <property type="match status" value="1"/>
</dbReference>
<evidence type="ECO:0000313" key="3">
    <source>
        <dbReference type="EMBL" id="BDU73634.1"/>
    </source>
</evidence>
<keyword evidence="1" id="KW-0175">Coiled coil</keyword>
<name>A0AA48GPC2_9BACT</name>
<dbReference type="EMBL" id="AP027080">
    <property type="protein sequence ID" value="BDU73634.1"/>
    <property type="molecule type" value="Genomic_DNA"/>
</dbReference>
<gene>
    <name evidence="3" type="ORF">METEAL_28080</name>
</gene>
<feature type="chain" id="PRO_5041387402" description="Magnesium transporter MgtE intracellular domain-containing protein" evidence="2">
    <location>
        <begin position="27"/>
        <end position="172"/>
    </location>
</feature>
<feature type="coiled-coil region" evidence="1">
    <location>
        <begin position="42"/>
        <end position="97"/>
    </location>
</feature>
<sequence>MNVKNLAWVIAPLALSAGVIWLSAQAPQTTEGVKMGELAEKVQAREKAVAQKEVELRQMEERLATLQGSLEKDRNDLQNREKALQEANLKLTALKTRPPIDIQIIRTYENMDPIAAAPAVKELAGLNQDVCVSLLGGMQAKKAARILDQLAPKDAKLAAQLSEKVGLTRPKE</sequence>
<reference evidence="4" key="1">
    <citation type="journal article" date="2023" name="Int. J. Syst. Evol. Microbiol.">
        <title>Mesoterricola silvestris gen. nov., sp. nov., Mesoterricola sediminis sp. nov., Geothrix oryzae sp. nov., Geothrix edaphica sp. nov., Geothrix rubra sp. nov., and Geothrix limicola sp. nov., six novel members of Acidobacteriota isolated from soils.</title>
        <authorList>
            <person name="Itoh H."/>
            <person name="Sugisawa Y."/>
            <person name="Mise K."/>
            <person name="Xu Z."/>
            <person name="Kuniyasu M."/>
            <person name="Ushijima N."/>
            <person name="Kawano K."/>
            <person name="Kobayashi E."/>
            <person name="Shiratori Y."/>
            <person name="Masuda Y."/>
            <person name="Senoo K."/>
        </authorList>
    </citation>
    <scope>NUCLEOTIDE SEQUENCE [LARGE SCALE GENOMIC DNA]</scope>
    <source>
        <strain evidence="4">W79</strain>
    </source>
</reference>